<dbReference type="Gene3D" id="3.30.200.20">
    <property type="entry name" value="Phosphorylase Kinase, domain 1"/>
    <property type="match status" value="1"/>
</dbReference>
<dbReference type="InterPro" id="IPR011009">
    <property type="entry name" value="Kinase-like_dom_sf"/>
</dbReference>
<feature type="compositionally biased region" description="Low complexity" evidence="1">
    <location>
        <begin position="740"/>
        <end position="753"/>
    </location>
</feature>
<keyword evidence="4" id="KW-1185">Reference proteome</keyword>
<gene>
    <name evidence="3" type="ORF">PRZ48_012291</name>
</gene>
<dbReference type="PROSITE" id="PS50011">
    <property type="entry name" value="PROTEIN_KINASE_DOM"/>
    <property type="match status" value="1"/>
</dbReference>
<evidence type="ECO:0000256" key="1">
    <source>
        <dbReference type="SAM" id="MobiDB-lite"/>
    </source>
</evidence>
<dbReference type="Proteomes" id="UP001305779">
    <property type="component" value="Unassembled WGS sequence"/>
</dbReference>
<name>A0ABR0E507_ZASCE</name>
<feature type="domain" description="Protein kinase" evidence="2">
    <location>
        <begin position="1"/>
        <end position="270"/>
    </location>
</feature>
<feature type="region of interest" description="Disordered" evidence="1">
    <location>
        <begin position="593"/>
        <end position="773"/>
    </location>
</feature>
<reference evidence="3 4" key="1">
    <citation type="journal article" date="2023" name="G3 (Bethesda)">
        <title>A chromosome-level genome assembly of Zasmidium syzygii isolated from banana leaves.</title>
        <authorList>
            <person name="van Westerhoven A.C."/>
            <person name="Mehrabi R."/>
            <person name="Talebi R."/>
            <person name="Steentjes M.B.F."/>
            <person name="Corcolon B."/>
            <person name="Chong P.A."/>
            <person name="Kema G.H.J."/>
            <person name="Seidl M.F."/>
        </authorList>
    </citation>
    <scope>NUCLEOTIDE SEQUENCE [LARGE SCALE GENOMIC DNA]</scope>
    <source>
        <strain evidence="3 4">P124</strain>
    </source>
</reference>
<dbReference type="PANTHER" id="PTHR12984">
    <property type="entry name" value="SCY1-RELATED S/T PROTEIN KINASE-LIKE"/>
    <property type="match status" value="1"/>
</dbReference>
<organism evidence="3 4">
    <name type="scientific">Zasmidium cellare</name>
    <name type="common">Wine cellar mold</name>
    <name type="synonym">Racodium cellare</name>
    <dbReference type="NCBI Taxonomy" id="395010"/>
    <lineage>
        <taxon>Eukaryota</taxon>
        <taxon>Fungi</taxon>
        <taxon>Dikarya</taxon>
        <taxon>Ascomycota</taxon>
        <taxon>Pezizomycotina</taxon>
        <taxon>Dothideomycetes</taxon>
        <taxon>Dothideomycetidae</taxon>
        <taxon>Mycosphaerellales</taxon>
        <taxon>Mycosphaerellaceae</taxon>
        <taxon>Zasmidium</taxon>
    </lineage>
</organism>
<dbReference type="InterPro" id="IPR011989">
    <property type="entry name" value="ARM-like"/>
</dbReference>
<feature type="compositionally biased region" description="Acidic residues" evidence="1">
    <location>
        <begin position="761"/>
        <end position="773"/>
    </location>
</feature>
<sequence length="773" mass="83771">MDFLKSAVASIAKGPAFGYSFGDRVDIDQSIWTLHNGTKREDGSKCSIFSFDINANRSRLPLAKNALRKFKTLRHPGVVKVLDTIETDQLIYVATERITPLNWSTRRKALSEESLKWGLHNVAKTLKFINDEAASVHGNIRASSIFTSESGEWKIAGLDILSSMKEDDAVIFTQGSLLPDIGRYSPPEVVKSGWESVRKNPTHAVDAYNYGILVTEVFNGGFSGADQIGSTKNIPLDMQNSYKRLTHAAPKMRLSVAHFLEQGTRNGGFFDTPLIQLADGIDNLGLKSELEKDAFLSELEAVAESDDFPEDFFKVKVLPELLKSVEFGGGGPKSLALVMRIASKLSEDEYDTQITPVVVRLFTSPDRAMRVCLLDNLPLMIDHLSQKIVSDKIFPQMVTGFGDLAPVVREQTVKAVLVVVPKLSDRVVNGELLRHLAKTANDEQPGIRTNTTICLGKIARNLGANSRVKVLSAAFSRALRDPFVHGRNAALMALAATADIFPEEDCANKMLPAICPCLVDKEKMIRDQANRTLNIYLERVRKYSTTLPDTVLPPPETASAGGTRMSTPQPSQQGNQWMGWAISSFTNKLSAATGEIQPNGTGAQTPTDRVTSPPANGISSPPPGLHHTASAPAVPKVTSGLRTTTVAPVEDFDNDDGGWGNMDDDDPADAWNAHDEPAASSTHLSKPSVSYDDGGEPDFEGWLNAQAQAKSTSKKPLPKGLAKKTPAARPGPVSRTSTTSSKPSIIAPKPSKPVATKPAPVEDDDEGWGDAWE</sequence>
<dbReference type="InterPro" id="IPR016024">
    <property type="entry name" value="ARM-type_fold"/>
</dbReference>
<dbReference type="InterPro" id="IPR051177">
    <property type="entry name" value="CIK-Related_Protein"/>
</dbReference>
<proteinExistence type="predicted"/>
<feature type="compositionally biased region" description="Polar residues" evidence="1">
    <location>
        <begin position="679"/>
        <end position="688"/>
    </location>
</feature>
<feature type="region of interest" description="Disordered" evidence="1">
    <location>
        <begin position="547"/>
        <end position="575"/>
    </location>
</feature>
<dbReference type="Pfam" id="PF00069">
    <property type="entry name" value="Pkinase"/>
    <property type="match status" value="1"/>
</dbReference>
<evidence type="ECO:0000313" key="4">
    <source>
        <dbReference type="Proteomes" id="UP001305779"/>
    </source>
</evidence>
<feature type="compositionally biased region" description="Acidic residues" evidence="1">
    <location>
        <begin position="650"/>
        <end position="668"/>
    </location>
</feature>
<dbReference type="InterPro" id="IPR000719">
    <property type="entry name" value="Prot_kinase_dom"/>
</dbReference>
<feature type="compositionally biased region" description="Polar residues" evidence="1">
    <location>
        <begin position="593"/>
        <end position="619"/>
    </location>
</feature>
<comment type="caution">
    <text evidence="3">The sequence shown here is derived from an EMBL/GenBank/DDBJ whole genome shotgun (WGS) entry which is preliminary data.</text>
</comment>
<dbReference type="EMBL" id="JAXOVC010000010">
    <property type="protein sequence ID" value="KAK4496311.1"/>
    <property type="molecule type" value="Genomic_DNA"/>
</dbReference>
<accession>A0ABR0E507</accession>
<dbReference type="Gene3D" id="1.10.510.10">
    <property type="entry name" value="Transferase(Phosphotransferase) domain 1"/>
    <property type="match status" value="1"/>
</dbReference>
<evidence type="ECO:0000259" key="2">
    <source>
        <dbReference type="PROSITE" id="PS50011"/>
    </source>
</evidence>
<dbReference type="Gene3D" id="1.25.10.10">
    <property type="entry name" value="Leucine-rich Repeat Variant"/>
    <property type="match status" value="1"/>
</dbReference>
<dbReference type="PANTHER" id="PTHR12984:SF3">
    <property type="entry name" value="N-TERMINAL KINASE-LIKE PROTEIN"/>
    <property type="match status" value="1"/>
</dbReference>
<evidence type="ECO:0000313" key="3">
    <source>
        <dbReference type="EMBL" id="KAK4496311.1"/>
    </source>
</evidence>
<protein>
    <recommendedName>
        <fullName evidence="2">Protein kinase domain-containing protein</fullName>
    </recommendedName>
</protein>
<dbReference type="SUPFAM" id="SSF48371">
    <property type="entry name" value="ARM repeat"/>
    <property type="match status" value="1"/>
</dbReference>
<feature type="compositionally biased region" description="Polar residues" evidence="1">
    <location>
        <begin position="564"/>
        <end position="575"/>
    </location>
</feature>
<dbReference type="SUPFAM" id="SSF56112">
    <property type="entry name" value="Protein kinase-like (PK-like)"/>
    <property type="match status" value="1"/>
</dbReference>